<dbReference type="PANTHER" id="PTHR33392">
    <property type="entry name" value="POLYISOPRENYL-TEICHOIC ACID--PEPTIDOGLYCAN TEICHOIC ACID TRANSFERASE TAGU"/>
    <property type="match status" value="1"/>
</dbReference>
<keyword evidence="3" id="KW-1133">Transmembrane helix</keyword>
<evidence type="ECO:0000256" key="3">
    <source>
        <dbReference type="SAM" id="Phobius"/>
    </source>
</evidence>
<comment type="similarity">
    <text evidence="1">Belongs to the LytR/CpsA/Psr (LCP) family.</text>
</comment>
<dbReference type="Gene3D" id="3.40.630.190">
    <property type="entry name" value="LCP protein"/>
    <property type="match status" value="1"/>
</dbReference>
<keyword evidence="3" id="KW-0812">Transmembrane</keyword>
<dbReference type="PANTHER" id="PTHR33392:SF6">
    <property type="entry name" value="POLYISOPRENYL-TEICHOIC ACID--PEPTIDOGLYCAN TEICHOIC ACID TRANSFERASE TAGU"/>
    <property type="match status" value="1"/>
</dbReference>
<dbReference type="AlphaFoldDB" id="A0A7W7GMU4"/>
<dbReference type="InterPro" id="IPR004474">
    <property type="entry name" value="LytR_CpsA_psr"/>
</dbReference>
<accession>A0A7W7GMU4</accession>
<evidence type="ECO:0000313" key="5">
    <source>
        <dbReference type="EMBL" id="MBB4735010.1"/>
    </source>
</evidence>
<comment type="caution">
    <text evidence="5">The sequence shown here is derived from an EMBL/GenBank/DDBJ whole genome shotgun (WGS) entry which is preliminary data.</text>
</comment>
<evidence type="ECO:0000256" key="2">
    <source>
        <dbReference type="SAM" id="MobiDB-lite"/>
    </source>
</evidence>
<feature type="transmembrane region" description="Helical" evidence="3">
    <location>
        <begin position="16"/>
        <end position="40"/>
    </location>
</feature>
<dbReference type="RefSeq" id="WP_343059277.1">
    <property type="nucleotide sequence ID" value="NZ_JACHNA010000001.1"/>
</dbReference>
<dbReference type="NCBIfam" id="TIGR00350">
    <property type="entry name" value="lytR_cpsA_psr"/>
    <property type="match status" value="1"/>
</dbReference>
<gene>
    <name evidence="5" type="ORF">HDA30_000518</name>
</gene>
<evidence type="ECO:0000256" key="1">
    <source>
        <dbReference type="ARBA" id="ARBA00006068"/>
    </source>
</evidence>
<keyword evidence="3" id="KW-0472">Membrane</keyword>
<organism evidence="5 6">
    <name type="scientific">Micrococcus cohnii</name>
    <dbReference type="NCBI Taxonomy" id="993416"/>
    <lineage>
        <taxon>Bacteria</taxon>
        <taxon>Bacillati</taxon>
        <taxon>Actinomycetota</taxon>
        <taxon>Actinomycetes</taxon>
        <taxon>Micrococcales</taxon>
        <taxon>Micrococcaceae</taxon>
        <taxon>Micrococcus</taxon>
    </lineage>
</organism>
<name>A0A7W7GMU4_9MICC</name>
<feature type="region of interest" description="Disordered" evidence="2">
    <location>
        <begin position="57"/>
        <end position="93"/>
    </location>
</feature>
<sequence length="364" mass="39280">MSRSSNSARPRRRRPVLLTVVGLLCAALIAAGIGIVWYFGGIAQTLDGIKRFEGTVFPEESLRPGQGREPYAPTTTGPGEVQGPKAAGSEEDADDKAVDIVLIGADSGDPNGEKKDVESLNEVGRSDTIMWVHIDGGRENVQVMSIMRDTWLPVPGHGDRKINAAFALGGVPTAVATLENMFQARVDHVVAIDMAGFKDLVDALGGVTVNNPREFTSAFTTGEKITFEKGPIELNGEEALAFARERKTFGDGDFTRVENQQLLVKAIVAKSLSRTNLSNPESVRGSIEAFAPYLTFDQSLDNGRLFDLAWSMRHLRGEDIQMSTVPTNGTGMAGDQAVVWPDWKSIRQIGKGIRTGTLDEVLAP</sequence>
<dbReference type="Proteomes" id="UP000540191">
    <property type="component" value="Unassembled WGS sequence"/>
</dbReference>
<dbReference type="EMBL" id="JACHNA010000001">
    <property type="protein sequence ID" value="MBB4735010.1"/>
    <property type="molecule type" value="Genomic_DNA"/>
</dbReference>
<evidence type="ECO:0000313" key="6">
    <source>
        <dbReference type="Proteomes" id="UP000540191"/>
    </source>
</evidence>
<dbReference type="InterPro" id="IPR050922">
    <property type="entry name" value="LytR/CpsA/Psr_CW_biosynth"/>
</dbReference>
<proteinExistence type="inferred from homology"/>
<dbReference type="Pfam" id="PF03816">
    <property type="entry name" value="LytR_cpsA_psr"/>
    <property type="match status" value="1"/>
</dbReference>
<keyword evidence="6" id="KW-1185">Reference proteome</keyword>
<reference evidence="5 6" key="1">
    <citation type="submission" date="2020-08" db="EMBL/GenBank/DDBJ databases">
        <title>Sequencing the genomes of 1000 actinobacteria strains.</title>
        <authorList>
            <person name="Klenk H.-P."/>
        </authorList>
    </citation>
    <scope>NUCLEOTIDE SEQUENCE [LARGE SCALE GENOMIC DNA]</scope>
    <source>
        <strain evidence="5 6">DSM 23974</strain>
    </source>
</reference>
<evidence type="ECO:0000259" key="4">
    <source>
        <dbReference type="Pfam" id="PF03816"/>
    </source>
</evidence>
<feature type="domain" description="Cell envelope-related transcriptional attenuator" evidence="4">
    <location>
        <begin position="125"/>
        <end position="271"/>
    </location>
</feature>
<protein>
    <submittedName>
        <fullName evidence="5">LCP family protein required for cell wall assembly</fullName>
    </submittedName>
</protein>